<dbReference type="Proteomes" id="UP000287651">
    <property type="component" value="Unassembled WGS sequence"/>
</dbReference>
<comment type="caution">
    <text evidence="9">The sequence shown here is derived from an EMBL/GenBank/DDBJ whole genome shotgun (WGS) entry which is preliminary data.</text>
</comment>
<accession>A0A427B6E3</accession>
<name>A0A427B6E3_ENSVE</name>
<comment type="subcellular location">
    <subcellularLocation>
        <location evidence="1 6">Nucleus</location>
    </subcellularLocation>
</comment>
<keyword evidence="5 6" id="KW-0539">Nucleus</keyword>
<keyword evidence="2 6" id="KW-0678">Repressor</keyword>
<dbReference type="GO" id="GO:0005634">
    <property type="term" value="C:nucleus"/>
    <property type="evidence" value="ECO:0007669"/>
    <property type="project" value="UniProtKB-SubCell"/>
</dbReference>
<evidence type="ECO:0000256" key="3">
    <source>
        <dbReference type="ARBA" id="ARBA00023015"/>
    </source>
</evidence>
<evidence type="ECO:0000256" key="4">
    <source>
        <dbReference type="ARBA" id="ARBA00023163"/>
    </source>
</evidence>
<dbReference type="InterPro" id="IPR006458">
    <property type="entry name" value="Ovate_C"/>
</dbReference>
<evidence type="ECO:0000313" key="10">
    <source>
        <dbReference type="Proteomes" id="UP000287651"/>
    </source>
</evidence>
<evidence type="ECO:0000256" key="2">
    <source>
        <dbReference type="ARBA" id="ARBA00022491"/>
    </source>
</evidence>
<proteinExistence type="predicted"/>
<dbReference type="GO" id="GO:0045892">
    <property type="term" value="P:negative regulation of DNA-templated transcription"/>
    <property type="evidence" value="ECO:0007669"/>
    <property type="project" value="UniProtKB-UniRule"/>
</dbReference>
<dbReference type="PANTHER" id="PTHR33057:SF228">
    <property type="entry name" value="TRANSCRIPTION REPRESSOR OFP8"/>
    <property type="match status" value="1"/>
</dbReference>
<feature type="compositionally biased region" description="Basic residues" evidence="7">
    <location>
        <begin position="91"/>
        <end position="100"/>
    </location>
</feature>
<keyword evidence="4 6" id="KW-0804">Transcription</keyword>
<keyword evidence="3 6" id="KW-0805">Transcription regulation</keyword>
<evidence type="ECO:0000313" key="9">
    <source>
        <dbReference type="EMBL" id="RRT84017.1"/>
    </source>
</evidence>
<reference evidence="9 10" key="1">
    <citation type="journal article" date="2014" name="Agronomy (Basel)">
        <title>A Draft Genome Sequence for Ensete ventricosum, the Drought-Tolerant Tree Against Hunger.</title>
        <authorList>
            <person name="Harrison J."/>
            <person name="Moore K.A."/>
            <person name="Paszkiewicz K."/>
            <person name="Jones T."/>
            <person name="Grant M."/>
            <person name="Ambacheew D."/>
            <person name="Muzemil S."/>
            <person name="Studholme D.J."/>
        </authorList>
    </citation>
    <scope>NUCLEOTIDE SEQUENCE [LARGE SCALE GENOMIC DNA]</scope>
</reference>
<feature type="region of interest" description="Disordered" evidence="7">
    <location>
        <begin position="35"/>
        <end position="106"/>
    </location>
</feature>
<sequence>MSSWSRRKIHVRHPVVVDIGCNCRKPRLASLFSSFSSASKPKPKTRPADLSTTTSSSTTAYASTSTWDPSFTSANASHEQTPSPPPQPQQGRRRRKKQGRVARESVAVVKQTSEPYSEFKESMVQMIVEKDIYGWDDLNDLVHRFLSLNSPRHHHLILRAFADLWNGVFSPPSPLAGDDYAPPPFY</sequence>
<dbReference type="PANTHER" id="PTHR33057">
    <property type="entry name" value="TRANSCRIPTION REPRESSOR OFP7-RELATED"/>
    <property type="match status" value="1"/>
</dbReference>
<dbReference type="InterPro" id="IPR038933">
    <property type="entry name" value="Ovate"/>
</dbReference>
<gene>
    <name evidence="9" type="ORF">B296_00006704</name>
</gene>
<feature type="compositionally biased region" description="Low complexity" evidence="7">
    <location>
        <begin position="51"/>
        <end position="66"/>
    </location>
</feature>
<protein>
    <recommendedName>
        <fullName evidence="6">Transcription repressor</fullName>
    </recommendedName>
    <alternativeName>
        <fullName evidence="6">Ovate family protein</fullName>
    </alternativeName>
</protein>
<dbReference type="NCBIfam" id="TIGR01568">
    <property type="entry name" value="A_thal_3678"/>
    <property type="match status" value="1"/>
</dbReference>
<evidence type="ECO:0000256" key="6">
    <source>
        <dbReference type="RuleBase" id="RU367028"/>
    </source>
</evidence>
<evidence type="ECO:0000256" key="5">
    <source>
        <dbReference type="ARBA" id="ARBA00023242"/>
    </source>
</evidence>
<feature type="domain" description="OVATE" evidence="8">
    <location>
        <begin position="108"/>
        <end position="167"/>
    </location>
</feature>
<dbReference type="PROSITE" id="PS51754">
    <property type="entry name" value="OVATE"/>
    <property type="match status" value="1"/>
</dbReference>
<feature type="compositionally biased region" description="Polar residues" evidence="7">
    <location>
        <begin position="67"/>
        <end position="81"/>
    </location>
</feature>
<organism evidence="9 10">
    <name type="scientific">Ensete ventricosum</name>
    <name type="common">Abyssinian banana</name>
    <name type="synonym">Musa ensete</name>
    <dbReference type="NCBI Taxonomy" id="4639"/>
    <lineage>
        <taxon>Eukaryota</taxon>
        <taxon>Viridiplantae</taxon>
        <taxon>Streptophyta</taxon>
        <taxon>Embryophyta</taxon>
        <taxon>Tracheophyta</taxon>
        <taxon>Spermatophyta</taxon>
        <taxon>Magnoliopsida</taxon>
        <taxon>Liliopsida</taxon>
        <taxon>Zingiberales</taxon>
        <taxon>Musaceae</taxon>
        <taxon>Ensete</taxon>
    </lineage>
</organism>
<dbReference type="AlphaFoldDB" id="A0A427B6E3"/>
<evidence type="ECO:0000259" key="8">
    <source>
        <dbReference type="PROSITE" id="PS51754"/>
    </source>
</evidence>
<dbReference type="EMBL" id="AMZH03000391">
    <property type="protein sequence ID" value="RRT84017.1"/>
    <property type="molecule type" value="Genomic_DNA"/>
</dbReference>
<comment type="function">
    <text evidence="6">Transcriptional repressor that regulates multiple aspects of plant growth and development.</text>
</comment>
<evidence type="ECO:0000256" key="7">
    <source>
        <dbReference type="SAM" id="MobiDB-lite"/>
    </source>
</evidence>
<evidence type="ECO:0000256" key="1">
    <source>
        <dbReference type="ARBA" id="ARBA00004123"/>
    </source>
</evidence>
<dbReference type="Pfam" id="PF04844">
    <property type="entry name" value="Ovate"/>
    <property type="match status" value="1"/>
</dbReference>